<feature type="domain" description="SMODS-associated and fused to various effectors" evidence="2">
    <location>
        <begin position="265"/>
        <end position="440"/>
    </location>
</feature>
<sequence>MPLGPRTTLSTDHTLRIMEMANASSPAAKKTADTTAKKAAKTTAAKKTTNNAASKKGAAPIKAVDRDGKRVKVSDLDVRRVWVGAGGRCTFCKEFLAKDDTTSQVVFTGQLAHIVGATDEDGSPRGNSPKSPEERAKAENLMLLCAGEHKIIDTHELWSTYGEAQLRAFKAQHERDVRELTGLLRKPKTTVIRVAGDIRDQAVDFSKQAVVSALLDEQRFPDFSLHDDSQNCEVDLRVYDGEDISAATYWDSTQLTLRKRLRPLKNHLKTRQIDHISVFALARIPILVQLGVLLDDVTNVTVHNRRRDEGWGWYATGPTENLTFVVTTTPGEGDPVVTFSISGPVDINALPDELRARPRYDIRAEGVGLSPSILRSAEDLGALIDMWREVLATLEEQHRNQPISVILAVCAAGAVEIGRAHMRGAHAPLRVYDRIDGAYALTLETA</sequence>
<accession>A0ABX4QRT3</accession>
<dbReference type="Proteomes" id="UP000233565">
    <property type="component" value="Unassembled WGS sequence"/>
</dbReference>
<feature type="compositionally biased region" description="Low complexity" evidence="1">
    <location>
        <begin position="41"/>
        <end position="59"/>
    </location>
</feature>
<protein>
    <recommendedName>
        <fullName evidence="2">SMODS-associated and fused to various effectors domain-containing protein</fullName>
    </recommendedName>
</protein>
<dbReference type="InterPro" id="IPR040836">
    <property type="entry name" value="SAVED"/>
</dbReference>
<gene>
    <name evidence="3" type="ORF">CXG46_17795</name>
</gene>
<name>A0ABX4QRT3_9ACTN</name>
<evidence type="ECO:0000256" key="1">
    <source>
        <dbReference type="SAM" id="MobiDB-lite"/>
    </source>
</evidence>
<dbReference type="NCBIfam" id="NF033611">
    <property type="entry name" value="SAVED"/>
    <property type="match status" value="1"/>
</dbReference>
<dbReference type="EMBL" id="PJBV01000035">
    <property type="protein sequence ID" value="PKH37317.1"/>
    <property type="molecule type" value="Genomic_DNA"/>
</dbReference>
<dbReference type="Pfam" id="PF18145">
    <property type="entry name" value="SAVED"/>
    <property type="match status" value="1"/>
</dbReference>
<evidence type="ECO:0000313" key="4">
    <source>
        <dbReference type="Proteomes" id="UP000233565"/>
    </source>
</evidence>
<organism evidence="3 4">
    <name type="scientific">Nocardioides alpinus</name>
    <dbReference type="NCBI Taxonomy" id="748909"/>
    <lineage>
        <taxon>Bacteria</taxon>
        <taxon>Bacillati</taxon>
        <taxon>Actinomycetota</taxon>
        <taxon>Actinomycetes</taxon>
        <taxon>Propionibacteriales</taxon>
        <taxon>Nocardioidaceae</taxon>
        <taxon>Nocardioides</taxon>
    </lineage>
</organism>
<reference evidence="3 4" key="1">
    <citation type="submission" date="2017-12" db="EMBL/GenBank/DDBJ databases">
        <title>Pharmacopeia of the Arctic Ocean.</title>
        <authorList>
            <person name="Collins E."/>
            <person name="Ducluzeau A.-L."/>
        </authorList>
    </citation>
    <scope>NUCLEOTIDE SEQUENCE [LARGE SCALE GENOMIC DNA]</scope>
    <source>
        <strain evidence="3 4">DSM 23325</strain>
    </source>
</reference>
<proteinExistence type="predicted"/>
<comment type="caution">
    <text evidence="3">The sequence shown here is derived from an EMBL/GenBank/DDBJ whole genome shotgun (WGS) entry which is preliminary data.</text>
</comment>
<evidence type="ECO:0000313" key="3">
    <source>
        <dbReference type="EMBL" id="PKH37317.1"/>
    </source>
</evidence>
<feature type="region of interest" description="Disordered" evidence="1">
    <location>
        <begin position="21"/>
        <end position="61"/>
    </location>
</feature>
<evidence type="ECO:0000259" key="2">
    <source>
        <dbReference type="Pfam" id="PF18145"/>
    </source>
</evidence>
<keyword evidence="4" id="KW-1185">Reference proteome</keyword>